<dbReference type="Gene3D" id="1.20.120.530">
    <property type="entry name" value="GntR ligand-binding domain-like"/>
    <property type="match status" value="1"/>
</dbReference>
<dbReference type="PANTHER" id="PTHR43537">
    <property type="entry name" value="TRANSCRIPTIONAL REGULATOR, GNTR FAMILY"/>
    <property type="match status" value="1"/>
</dbReference>
<dbReference type="PROSITE" id="PS50949">
    <property type="entry name" value="HTH_GNTR"/>
    <property type="match status" value="1"/>
</dbReference>
<dbReference type="InterPro" id="IPR000524">
    <property type="entry name" value="Tscrpt_reg_HTH_GntR"/>
</dbReference>
<evidence type="ECO:0000256" key="1">
    <source>
        <dbReference type="ARBA" id="ARBA00023015"/>
    </source>
</evidence>
<feature type="domain" description="HTH gntR-type" evidence="4">
    <location>
        <begin position="15"/>
        <end position="83"/>
    </location>
</feature>
<keyword evidence="6" id="KW-1185">Reference proteome</keyword>
<accession>A0A4D4KLP2</accession>
<dbReference type="Pfam" id="PF07729">
    <property type="entry name" value="FCD"/>
    <property type="match status" value="1"/>
</dbReference>
<dbReference type="SUPFAM" id="SSF48008">
    <property type="entry name" value="GntR ligand-binding domain-like"/>
    <property type="match status" value="1"/>
</dbReference>
<dbReference type="InterPro" id="IPR036388">
    <property type="entry name" value="WH-like_DNA-bd_sf"/>
</dbReference>
<dbReference type="SMART" id="SM00895">
    <property type="entry name" value="FCD"/>
    <property type="match status" value="1"/>
</dbReference>
<evidence type="ECO:0000259" key="4">
    <source>
        <dbReference type="PROSITE" id="PS50949"/>
    </source>
</evidence>
<dbReference type="SUPFAM" id="SSF46785">
    <property type="entry name" value="Winged helix' DNA-binding domain"/>
    <property type="match status" value="1"/>
</dbReference>
<evidence type="ECO:0000313" key="6">
    <source>
        <dbReference type="Proteomes" id="UP000301309"/>
    </source>
</evidence>
<evidence type="ECO:0000313" key="5">
    <source>
        <dbReference type="EMBL" id="GDY49855.1"/>
    </source>
</evidence>
<reference evidence="5 6" key="1">
    <citation type="journal article" date="2020" name="Int. J. Syst. Evol. Microbiol.">
        <title>Reclassification of Streptomyces castelarensis and Streptomyces sporoclivatus as later heterotypic synonyms of Streptomyces antimycoticus.</title>
        <authorList>
            <person name="Komaki H."/>
            <person name="Tamura T."/>
        </authorList>
    </citation>
    <scope>NUCLEOTIDE SEQUENCE [LARGE SCALE GENOMIC DNA]</scope>
    <source>
        <strain evidence="5 6">NBRC 13459</strain>
    </source>
</reference>
<dbReference type="SMART" id="SM00345">
    <property type="entry name" value="HTH_GNTR"/>
    <property type="match status" value="1"/>
</dbReference>
<dbReference type="GO" id="GO:0003677">
    <property type="term" value="F:DNA binding"/>
    <property type="evidence" value="ECO:0007669"/>
    <property type="project" value="UniProtKB-KW"/>
</dbReference>
<dbReference type="InterPro" id="IPR008920">
    <property type="entry name" value="TF_FadR/GntR_C"/>
</dbReference>
<dbReference type="InterPro" id="IPR036390">
    <property type="entry name" value="WH_DNA-bd_sf"/>
</dbReference>
<comment type="caution">
    <text evidence="5">The sequence shown here is derived from an EMBL/GenBank/DDBJ whole genome shotgun (WGS) entry which is preliminary data.</text>
</comment>
<evidence type="ECO:0000256" key="3">
    <source>
        <dbReference type="ARBA" id="ARBA00023163"/>
    </source>
</evidence>
<dbReference type="Gene3D" id="1.10.10.10">
    <property type="entry name" value="Winged helix-like DNA-binding domain superfamily/Winged helix DNA-binding domain"/>
    <property type="match status" value="1"/>
</dbReference>
<dbReference type="Pfam" id="PF00392">
    <property type="entry name" value="GntR"/>
    <property type="match status" value="1"/>
</dbReference>
<name>A0A4D4KLP2_STRVO</name>
<dbReference type="EMBL" id="BJHW01000001">
    <property type="protein sequence ID" value="GDY49855.1"/>
    <property type="molecule type" value="Genomic_DNA"/>
</dbReference>
<dbReference type="RefSeq" id="WP_344595800.1">
    <property type="nucleotide sequence ID" value="NZ_BAAASO010000030.1"/>
</dbReference>
<dbReference type="AlphaFoldDB" id="A0A4D4KLP2"/>
<dbReference type="Proteomes" id="UP000301309">
    <property type="component" value="Unassembled WGS sequence"/>
</dbReference>
<protein>
    <submittedName>
        <fullName evidence="5">Transcriptional regulator</fullName>
    </submittedName>
</protein>
<proteinExistence type="predicted"/>
<keyword evidence="2" id="KW-0238">DNA-binding</keyword>
<dbReference type="PANTHER" id="PTHR43537:SF5">
    <property type="entry name" value="UXU OPERON TRANSCRIPTIONAL REGULATOR"/>
    <property type="match status" value="1"/>
</dbReference>
<organism evidence="5 6">
    <name type="scientific">Streptomyces violaceusniger</name>
    <dbReference type="NCBI Taxonomy" id="68280"/>
    <lineage>
        <taxon>Bacteria</taxon>
        <taxon>Bacillati</taxon>
        <taxon>Actinomycetota</taxon>
        <taxon>Actinomycetes</taxon>
        <taxon>Kitasatosporales</taxon>
        <taxon>Streptomycetaceae</taxon>
        <taxon>Streptomyces</taxon>
        <taxon>Streptomyces violaceusniger group</taxon>
    </lineage>
</organism>
<sequence>MSAGLTRVERVQRDAPALQVARQLLGYLLESGKAQVGQKLPAERELVETFGVGRSSVREALKSLSLLGLLEIRQGDGTYVRNPSSDLLPQVIEWGLMLSDHKTAEMIEARLVIEVAVAEFAAARRTEEDLADLERHLRGMKDSVDSPQDWVEHDMQFHFAVARASHNGALADYLLRLRSLLGAWIKRNQETGGGNADKYEEHHAVYVAIRDQDATAAGVAMRRHINRVATRLDTSEATEASS</sequence>
<gene>
    <name evidence="5" type="ORF">SVIO_004780</name>
</gene>
<dbReference type="InterPro" id="IPR011711">
    <property type="entry name" value="GntR_C"/>
</dbReference>
<keyword evidence="1" id="KW-0805">Transcription regulation</keyword>
<dbReference type="PRINTS" id="PR00035">
    <property type="entry name" value="HTHGNTR"/>
</dbReference>
<dbReference type="GO" id="GO:0003700">
    <property type="term" value="F:DNA-binding transcription factor activity"/>
    <property type="evidence" value="ECO:0007669"/>
    <property type="project" value="InterPro"/>
</dbReference>
<keyword evidence="3" id="KW-0804">Transcription</keyword>
<evidence type="ECO:0000256" key="2">
    <source>
        <dbReference type="ARBA" id="ARBA00023125"/>
    </source>
</evidence>